<evidence type="ECO:0000256" key="1">
    <source>
        <dbReference type="SAM" id="MobiDB-lite"/>
    </source>
</evidence>
<name>A0A197JPF7_9FUNG</name>
<dbReference type="EMBL" id="KV442063">
    <property type="protein sequence ID" value="OAQ26848.1"/>
    <property type="molecule type" value="Genomic_DNA"/>
</dbReference>
<organism evidence="2 3">
    <name type="scientific">Linnemannia elongata AG-77</name>
    <dbReference type="NCBI Taxonomy" id="1314771"/>
    <lineage>
        <taxon>Eukaryota</taxon>
        <taxon>Fungi</taxon>
        <taxon>Fungi incertae sedis</taxon>
        <taxon>Mucoromycota</taxon>
        <taxon>Mortierellomycotina</taxon>
        <taxon>Mortierellomycetes</taxon>
        <taxon>Mortierellales</taxon>
        <taxon>Mortierellaceae</taxon>
        <taxon>Linnemannia</taxon>
    </lineage>
</organism>
<gene>
    <name evidence="2" type="ORF">K457DRAFT_21845</name>
</gene>
<proteinExistence type="predicted"/>
<keyword evidence="3" id="KW-1185">Reference proteome</keyword>
<dbReference type="AlphaFoldDB" id="A0A197JPF7"/>
<feature type="region of interest" description="Disordered" evidence="1">
    <location>
        <begin position="17"/>
        <end position="63"/>
    </location>
</feature>
<protein>
    <submittedName>
        <fullName evidence="2">Uncharacterized protein</fullName>
    </submittedName>
</protein>
<sequence>MNVGTINANVKGALKKDFEPCDNVPPSFNDPHHQQRHVSRNDSDKNVNYNEINGNNQHGNGSL</sequence>
<evidence type="ECO:0000313" key="3">
    <source>
        <dbReference type="Proteomes" id="UP000078512"/>
    </source>
</evidence>
<evidence type="ECO:0000313" key="2">
    <source>
        <dbReference type="EMBL" id="OAQ26848.1"/>
    </source>
</evidence>
<feature type="compositionally biased region" description="Polar residues" evidence="1">
    <location>
        <begin position="46"/>
        <end position="63"/>
    </location>
</feature>
<accession>A0A197JPF7</accession>
<dbReference type="Proteomes" id="UP000078512">
    <property type="component" value="Unassembled WGS sequence"/>
</dbReference>
<reference evidence="2 3" key="1">
    <citation type="submission" date="2016-05" db="EMBL/GenBank/DDBJ databases">
        <title>Genome sequencing reveals origins of a unique bacterial endosymbiosis in the earliest lineages of terrestrial Fungi.</title>
        <authorList>
            <consortium name="DOE Joint Genome Institute"/>
            <person name="Uehling J."/>
            <person name="Gryganskyi A."/>
            <person name="Hameed K."/>
            <person name="Tschaplinski T."/>
            <person name="Misztal P."/>
            <person name="Wu S."/>
            <person name="Desiro A."/>
            <person name="Vande Pol N."/>
            <person name="Du Z.-Y."/>
            <person name="Zienkiewicz A."/>
            <person name="Zienkiewicz K."/>
            <person name="Morin E."/>
            <person name="Tisserant E."/>
            <person name="Splivallo R."/>
            <person name="Hainaut M."/>
            <person name="Henrissat B."/>
            <person name="Ohm R."/>
            <person name="Kuo A."/>
            <person name="Yan J."/>
            <person name="Lipzen A."/>
            <person name="Nolan M."/>
            <person name="Labutti K."/>
            <person name="Barry K."/>
            <person name="Goldstein A."/>
            <person name="Labbe J."/>
            <person name="Schadt C."/>
            <person name="Tuskan G."/>
            <person name="Grigoriev I."/>
            <person name="Martin F."/>
            <person name="Vilgalys R."/>
            <person name="Bonito G."/>
        </authorList>
    </citation>
    <scope>NUCLEOTIDE SEQUENCE [LARGE SCALE GENOMIC DNA]</scope>
    <source>
        <strain evidence="2 3">AG-77</strain>
    </source>
</reference>